<keyword evidence="2" id="KW-1185">Reference proteome</keyword>
<sequence>MRCQVLENGDKIDKNVFHGILNVNGKEGNSSYVSTVLLNFEGDFDNWKISFTPIRVGLFNVLINDRYKFYDSSLHFNVEPGNVYPSVCVASWKGVKYEFEAGSKATIMVLLKDAFGNGISKTTQVSYIPDFRLFLLSENGSILNEPHIFNMGWNEFDYIVIQFIVTKAGNFSLLIEGGNQTLNGSPLPLKVNPGVIDVTKCVAKLKKIEHHVCHLSSKMEIFIHQLDQYGNLVSGLYPFDAEVVERDTNLTIPIADLHFQEVEAGIPLFSFGNWEPGNFILTIYDAKHNKSNSNMPYVYTVFQSHSSSLNNGMIEPSKFQILPSFSSYSRPQQSSRYDNHGVTSYNPPTNECYRYAKWGSTFELSNKRFDSENAACSDHAKFPPFVAPEVPPPPMHLFQNVKKLMVVWRRLHPEQEKDVVVLNVDGSSNKNLNRAGYGGVIRDYQGNWIKGFSGHIEYTDSLQAELLAILNGLTVAWDILSTKRIKKVNCRSDCLQAVKFMQDSELQPFDYVAPVVDCIKELRARDWVVTFEHVYREGNQCADYMAKYGANTMKGMEMKEFDKPPDSLLSLVKSDADGTEYPRA</sequence>
<evidence type="ECO:0000313" key="1">
    <source>
        <dbReference type="EMBL" id="CAJ2658153.1"/>
    </source>
</evidence>
<evidence type="ECO:0000313" key="2">
    <source>
        <dbReference type="Proteomes" id="UP001177021"/>
    </source>
</evidence>
<dbReference type="Proteomes" id="UP001177021">
    <property type="component" value="Unassembled WGS sequence"/>
</dbReference>
<name>A0ACB0KN02_TRIPR</name>
<accession>A0ACB0KN02</accession>
<dbReference type="EMBL" id="CASHSV030000311">
    <property type="protein sequence ID" value="CAJ2658153.1"/>
    <property type="molecule type" value="Genomic_DNA"/>
</dbReference>
<organism evidence="1 2">
    <name type="scientific">Trifolium pratense</name>
    <name type="common">Red clover</name>
    <dbReference type="NCBI Taxonomy" id="57577"/>
    <lineage>
        <taxon>Eukaryota</taxon>
        <taxon>Viridiplantae</taxon>
        <taxon>Streptophyta</taxon>
        <taxon>Embryophyta</taxon>
        <taxon>Tracheophyta</taxon>
        <taxon>Spermatophyta</taxon>
        <taxon>Magnoliopsida</taxon>
        <taxon>eudicotyledons</taxon>
        <taxon>Gunneridae</taxon>
        <taxon>Pentapetalae</taxon>
        <taxon>rosids</taxon>
        <taxon>fabids</taxon>
        <taxon>Fabales</taxon>
        <taxon>Fabaceae</taxon>
        <taxon>Papilionoideae</taxon>
        <taxon>50 kb inversion clade</taxon>
        <taxon>NPAAA clade</taxon>
        <taxon>Hologalegina</taxon>
        <taxon>IRL clade</taxon>
        <taxon>Trifolieae</taxon>
        <taxon>Trifolium</taxon>
    </lineage>
</organism>
<proteinExistence type="predicted"/>
<gene>
    <name evidence="1" type="ORF">MILVUS5_LOCUS24579</name>
</gene>
<reference evidence="1" key="1">
    <citation type="submission" date="2023-10" db="EMBL/GenBank/DDBJ databases">
        <authorList>
            <person name="Rodriguez Cubillos JULIANA M."/>
            <person name="De Vega J."/>
        </authorList>
    </citation>
    <scope>NUCLEOTIDE SEQUENCE</scope>
</reference>
<comment type="caution">
    <text evidence="1">The sequence shown here is derived from an EMBL/GenBank/DDBJ whole genome shotgun (WGS) entry which is preliminary data.</text>
</comment>
<protein>
    <submittedName>
        <fullName evidence="1">Uncharacterized protein</fullName>
    </submittedName>
</protein>